<dbReference type="InterPro" id="IPR007561">
    <property type="entry name" value="Cell_div_SepF/SepF-rel"/>
</dbReference>
<dbReference type="PANTHER" id="PTHR35798">
    <property type="entry name" value="CELL DIVISION PROTEIN SEPF"/>
    <property type="match status" value="1"/>
</dbReference>
<dbReference type="PANTHER" id="PTHR35798:SF1">
    <property type="entry name" value="CELL DIVISION PROTEIN SEPF"/>
    <property type="match status" value="1"/>
</dbReference>
<feature type="region of interest" description="Disordered" evidence="6">
    <location>
        <begin position="14"/>
        <end position="75"/>
    </location>
</feature>
<comment type="subunit">
    <text evidence="5">Homodimer. Interacts with FtsZ.</text>
</comment>
<comment type="caution">
    <text evidence="7">The sequence shown here is derived from an EMBL/GenBank/DDBJ whole genome shotgun (WGS) entry which is preliminary data.</text>
</comment>
<protein>
    <recommendedName>
        <fullName evidence="5">Cell division protein SepF</fullName>
    </recommendedName>
</protein>
<dbReference type="InterPro" id="IPR023052">
    <property type="entry name" value="Cell_div_SepF"/>
</dbReference>
<organism evidence="7 8">
    <name type="scientific">Amycolatopsis magusensis</name>
    <dbReference type="NCBI Taxonomy" id="882444"/>
    <lineage>
        <taxon>Bacteria</taxon>
        <taxon>Bacillati</taxon>
        <taxon>Actinomycetota</taxon>
        <taxon>Actinomycetes</taxon>
        <taxon>Pseudonocardiales</taxon>
        <taxon>Pseudonocardiaceae</taxon>
        <taxon>Amycolatopsis</taxon>
    </lineage>
</organism>
<comment type="similarity">
    <text evidence="5">Belongs to the SepF family.</text>
</comment>
<evidence type="ECO:0000256" key="3">
    <source>
        <dbReference type="ARBA" id="ARBA00023306"/>
    </source>
</evidence>
<feature type="compositionally biased region" description="Basic and acidic residues" evidence="6">
    <location>
        <begin position="29"/>
        <end position="48"/>
    </location>
</feature>
<evidence type="ECO:0000256" key="6">
    <source>
        <dbReference type="SAM" id="MobiDB-lite"/>
    </source>
</evidence>
<evidence type="ECO:0000313" key="8">
    <source>
        <dbReference type="Proteomes" id="UP000741013"/>
    </source>
</evidence>
<feature type="compositionally biased region" description="Acidic residues" evidence="6">
    <location>
        <begin position="19"/>
        <end position="28"/>
    </location>
</feature>
<evidence type="ECO:0000313" key="7">
    <source>
        <dbReference type="EMBL" id="MBP2186025.1"/>
    </source>
</evidence>
<comment type="function">
    <text evidence="4 5">Cell division protein that is part of the divisome complex and is recruited early to the Z-ring. Probably stimulates Z-ring formation, perhaps through the cross-linking of FtsZ protofilaments. Its function overlaps with FtsA.</text>
</comment>
<dbReference type="InterPro" id="IPR038594">
    <property type="entry name" value="SepF-like_sf"/>
</dbReference>
<reference evidence="7 8" key="1">
    <citation type="submission" date="2021-03" db="EMBL/GenBank/DDBJ databases">
        <title>Sequencing the genomes of 1000 actinobacteria strains.</title>
        <authorList>
            <person name="Klenk H.-P."/>
        </authorList>
    </citation>
    <scope>NUCLEOTIDE SEQUENCE [LARGE SCALE GENOMIC DNA]</scope>
    <source>
        <strain evidence="7 8">DSM 45510</strain>
    </source>
</reference>
<keyword evidence="5" id="KW-0963">Cytoplasm</keyword>
<dbReference type="HAMAP" id="MF_01197">
    <property type="entry name" value="SepF"/>
    <property type="match status" value="1"/>
</dbReference>
<gene>
    <name evidence="5" type="primary">sepF</name>
    <name evidence="7" type="ORF">JOM49_007551</name>
</gene>
<dbReference type="Pfam" id="PF04472">
    <property type="entry name" value="SepF"/>
    <property type="match status" value="1"/>
</dbReference>
<dbReference type="EMBL" id="JAGGMS010000001">
    <property type="protein sequence ID" value="MBP2186025.1"/>
    <property type="molecule type" value="Genomic_DNA"/>
</dbReference>
<evidence type="ECO:0000256" key="4">
    <source>
        <dbReference type="ARBA" id="ARBA00044936"/>
    </source>
</evidence>
<dbReference type="Proteomes" id="UP000741013">
    <property type="component" value="Unassembled WGS sequence"/>
</dbReference>
<keyword evidence="2 5" id="KW-0717">Septation</keyword>
<comment type="subcellular location">
    <subcellularLocation>
        <location evidence="5">Cytoplasm</location>
    </subcellularLocation>
    <text evidence="5">Localizes to the division site, in a FtsZ-dependent manner.</text>
</comment>
<sequence>MSALQKLKAYFGMVPADSDGYDGYDSYDGDYRREGSRDARDARDRDYDYADDGDEYEAYEEPAAPPVRTRSRGRYRAMDEFDDEPRPRSRVPAATPAVQGALAVDRPDPVARLRPVPEQSRVPSRDPLSRITTLHPTSYAEARAIGEHYRDGIPVIINLTEMDNADAKRLVDFSAGLAFALRGSMDKVTNKVFLLSPPDVDVTAEDRRRIAEGGLFLRN</sequence>
<evidence type="ECO:0000256" key="2">
    <source>
        <dbReference type="ARBA" id="ARBA00023210"/>
    </source>
</evidence>
<feature type="compositionally biased region" description="Acidic residues" evidence="6">
    <location>
        <begin position="49"/>
        <end position="60"/>
    </location>
</feature>
<evidence type="ECO:0000256" key="5">
    <source>
        <dbReference type="HAMAP-Rule" id="MF_01197"/>
    </source>
</evidence>
<dbReference type="RefSeq" id="WP_209668840.1">
    <property type="nucleotide sequence ID" value="NZ_JAGGMS010000001.1"/>
</dbReference>
<accession>A0ABS4Q2X0</accession>
<name>A0ABS4Q2X0_9PSEU</name>
<evidence type="ECO:0000256" key="1">
    <source>
        <dbReference type="ARBA" id="ARBA00022618"/>
    </source>
</evidence>
<dbReference type="Gene3D" id="3.30.110.150">
    <property type="entry name" value="SepF-like protein"/>
    <property type="match status" value="1"/>
</dbReference>
<feature type="region of interest" description="Disordered" evidence="6">
    <location>
        <begin position="80"/>
        <end position="99"/>
    </location>
</feature>
<keyword evidence="1 5" id="KW-0132">Cell division</keyword>
<proteinExistence type="inferred from homology"/>
<keyword evidence="8" id="KW-1185">Reference proteome</keyword>
<keyword evidence="3 5" id="KW-0131">Cell cycle</keyword>